<keyword evidence="4" id="KW-1185">Reference proteome</keyword>
<dbReference type="AlphaFoldDB" id="A0A1E4T638"/>
<evidence type="ECO:0000313" key="4">
    <source>
        <dbReference type="Proteomes" id="UP000094801"/>
    </source>
</evidence>
<gene>
    <name evidence="3" type="ORF">CANARDRAFT_5735</name>
</gene>
<keyword evidence="2" id="KW-0812">Transmembrane</keyword>
<dbReference type="OrthoDB" id="2448307at2759"/>
<dbReference type="GO" id="GO:0005794">
    <property type="term" value="C:Golgi apparatus"/>
    <property type="evidence" value="ECO:0007669"/>
    <property type="project" value="TreeGrafter"/>
</dbReference>
<feature type="transmembrane region" description="Helical" evidence="2">
    <location>
        <begin position="150"/>
        <end position="169"/>
    </location>
</feature>
<dbReference type="EMBL" id="KV453848">
    <property type="protein sequence ID" value="ODV87181.1"/>
    <property type="molecule type" value="Genomic_DNA"/>
</dbReference>
<feature type="transmembrane region" description="Helical" evidence="2">
    <location>
        <begin position="214"/>
        <end position="235"/>
    </location>
</feature>
<reference evidence="4" key="1">
    <citation type="submission" date="2016-04" db="EMBL/GenBank/DDBJ databases">
        <title>Comparative genomics of biotechnologically important yeasts.</title>
        <authorList>
            <consortium name="DOE Joint Genome Institute"/>
            <person name="Riley R."/>
            <person name="Haridas S."/>
            <person name="Wolfe K.H."/>
            <person name="Lopes M.R."/>
            <person name="Hittinger C.T."/>
            <person name="Goker M."/>
            <person name="Salamov A."/>
            <person name="Wisecaver J."/>
            <person name="Long T.M."/>
            <person name="Aerts A.L."/>
            <person name="Barry K."/>
            <person name="Choi C."/>
            <person name="Clum A."/>
            <person name="Coughlan A.Y."/>
            <person name="Deshpande S."/>
            <person name="Douglass A.P."/>
            <person name="Hanson S.J."/>
            <person name="Klenk H.-P."/>
            <person name="Labutti K."/>
            <person name="Lapidus A."/>
            <person name="Lindquist E."/>
            <person name="Lipzen A."/>
            <person name="Meier-Kolthoff J.P."/>
            <person name="Ohm R.A."/>
            <person name="Otillar R.P."/>
            <person name="Pangilinan J."/>
            <person name="Peng Y."/>
            <person name="Rokas A."/>
            <person name="Rosa C.A."/>
            <person name="Scheuner C."/>
            <person name="Sibirny A.A."/>
            <person name="Slot J.C."/>
            <person name="Stielow J.B."/>
            <person name="Sun H."/>
            <person name="Kurtzman C.P."/>
            <person name="Blackwell M."/>
            <person name="Grigoriev I.V."/>
            <person name="Jeffries T.W."/>
        </authorList>
    </citation>
    <scope>NUCLEOTIDE SEQUENCE [LARGE SCALE GENOMIC DNA]</scope>
    <source>
        <strain evidence="4">NRRL YB-2248</strain>
    </source>
</reference>
<proteinExistence type="predicted"/>
<dbReference type="InterPro" id="IPR040410">
    <property type="entry name" value="UPF0658_Golgi"/>
</dbReference>
<evidence type="ECO:0000313" key="3">
    <source>
        <dbReference type="EMBL" id="ODV87181.1"/>
    </source>
</evidence>
<dbReference type="PANTHER" id="PTHR34391:SF1">
    <property type="entry name" value="UPF0658 GOLGI APPARATUS MEMBRANE PROTEIN C1952.10C-RELATED"/>
    <property type="match status" value="1"/>
</dbReference>
<feature type="transmembrane region" description="Helical" evidence="2">
    <location>
        <begin position="270"/>
        <end position="291"/>
    </location>
</feature>
<feature type="region of interest" description="Disordered" evidence="1">
    <location>
        <begin position="404"/>
        <end position="434"/>
    </location>
</feature>
<feature type="transmembrane region" description="Helical" evidence="2">
    <location>
        <begin position="107"/>
        <end position="130"/>
    </location>
</feature>
<feature type="transmembrane region" description="Helical" evidence="2">
    <location>
        <begin position="176"/>
        <end position="194"/>
    </location>
</feature>
<name>A0A1E4T638_9ASCO</name>
<organism evidence="3 4">
    <name type="scientific">[Candida] arabinofermentans NRRL YB-2248</name>
    <dbReference type="NCBI Taxonomy" id="983967"/>
    <lineage>
        <taxon>Eukaryota</taxon>
        <taxon>Fungi</taxon>
        <taxon>Dikarya</taxon>
        <taxon>Ascomycota</taxon>
        <taxon>Saccharomycotina</taxon>
        <taxon>Pichiomycetes</taxon>
        <taxon>Pichiales</taxon>
        <taxon>Pichiaceae</taxon>
        <taxon>Ogataea</taxon>
        <taxon>Ogataea/Candida clade</taxon>
    </lineage>
</organism>
<feature type="transmembrane region" description="Helical" evidence="2">
    <location>
        <begin position="297"/>
        <end position="316"/>
    </location>
</feature>
<feature type="transmembrane region" description="Helical" evidence="2">
    <location>
        <begin position="361"/>
        <end position="381"/>
    </location>
</feature>
<sequence>MNHQTNFITLNHDHDSNNDSQENYFDQNSVNELANLQRPVSSMLSHEQSQNNDAQSEVYSTIFDLNEQAYVERLFKEGFKPHQKDKSIIRKFSDNVWKNGNAWNKIFLINSVISAVVILALEALIFAVYIQNMKSNVWNRAKYNAVAVYLALYIYAEIYQVVFTLIALSTSNVYHLYSAVLFLGAMAVYSGIQLHELDETLLSGLSGRFTRHTIQALSITVTVCSCVACVVQLIVSKMLFHKFKQATGEKVGNNFKLIQANMAFNLHRDCVILGYFFFPAFTLQFIVILVKKSDPEFTITVVVLALTFVILVLADYSATRELVIGMVLTIVCYLAGIAYLVFKLYRLTSGFYHSPGKRSLIAFDVFSLILIAVLIVISLIVTNNFGKGMKKINKNNYTFGSSKSHTFESDTESKLNMVPTDVSPTSPKPEVLDF</sequence>
<feature type="transmembrane region" description="Helical" evidence="2">
    <location>
        <begin position="323"/>
        <end position="341"/>
    </location>
</feature>
<evidence type="ECO:0000256" key="1">
    <source>
        <dbReference type="SAM" id="MobiDB-lite"/>
    </source>
</evidence>
<evidence type="ECO:0000256" key="2">
    <source>
        <dbReference type="SAM" id="Phobius"/>
    </source>
</evidence>
<dbReference type="Proteomes" id="UP000094801">
    <property type="component" value="Unassembled WGS sequence"/>
</dbReference>
<feature type="region of interest" description="Disordered" evidence="1">
    <location>
        <begin position="1"/>
        <end position="23"/>
    </location>
</feature>
<keyword evidence="2" id="KW-1133">Transmembrane helix</keyword>
<protein>
    <recommendedName>
        <fullName evidence="5">TRP C-terminal domain-containing protein</fullName>
    </recommendedName>
</protein>
<evidence type="ECO:0008006" key="5">
    <source>
        <dbReference type="Google" id="ProtNLM"/>
    </source>
</evidence>
<accession>A0A1E4T638</accession>
<dbReference type="PANTHER" id="PTHR34391">
    <property type="entry name" value="UPF0658 GOLGI APPARATUS MEMBRANE PROTEIN C1952.10C-RELATED"/>
    <property type="match status" value="1"/>
</dbReference>
<keyword evidence="2" id="KW-0472">Membrane</keyword>